<feature type="transmembrane region" description="Helical" evidence="5">
    <location>
        <begin position="243"/>
        <end position="271"/>
    </location>
</feature>
<feature type="transmembrane region" description="Helical" evidence="5">
    <location>
        <begin position="12"/>
        <end position="30"/>
    </location>
</feature>
<evidence type="ECO:0000259" key="6">
    <source>
        <dbReference type="SMART" id="SM00752"/>
    </source>
</evidence>
<gene>
    <name evidence="7" type="ORF">EDB95_1410</name>
</gene>
<feature type="transmembrane region" description="Helical" evidence="5">
    <location>
        <begin position="142"/>
        <end position="163"/>
    </location>
</feature>
<dbReference type="Proteomes" id="UP000294498">
    <property type="component" value="Unassembled WGS sequence"/>
</dbReference>
<accession>A0A4R8DRF4</accession>
<keyword evidence="4 5" id="KW-0472">Membrane</keyword>
<name>A0A4R8DRF4_9BACT</name>
<keyword evidence="3 5" id="KW-1133">Transmembrane helix</keyword>
<protein>
    <submittedName>
        <fullName evidence="7">Antimicrobial peptide system SdpB family protein</fullName>
    </submittedName>
</protein>
<feature type="domain" description="HTTM-like" evidence="6">
    <location>
        <begin position="4"/>
        <end position="274"/>
    </location>
</feature>
<dbReference type="InterPro" id="IPR011020">
    <property type="entry name" value="HTTM-like"/>
</dbReference>
<dbReference type="EMBL" id="SODV01000001">
    <property type="protein sequence ID" value="TDX00388.1"/>
    <property type="molecule type" value="Genomic_DNA"/>
</dbReference>
<evidence type="ECO:0000256" key="2">
    <source>
        <dbReference type="ARBA" id="ARBA00022692"/>
    </source>
</evidence>
<sequence>MHKERPSPFTRVYGLSRSLLAIGTLLTLLFNPVDYIFVTSKSIHPAQLDFYKHINLFYLVGFDHLVIAKMIAVIILIIVISGYYPVVTGILHWWVSYSLFNAAVIVDGGDQITQILTFLFIPLTIMDPRPNHWTEPTKNYPYANYIGGLILTLVRIQVSILYFNAGISKFSVPEWLNGTAMYYWLGNNTFGPADYLRPFATLLTYNPIVVLLLTWGSILFEILLSASIFFSEKGKKRMLILGLMFHLFIFLFLGLGSFFFAMAGSLIIYLYPVKKPGNENGLLIRAAAV</sequence>
<evidence type="ECO:0000256" key="3">
    <source>
        <dbReference type="ARBA" id="ARBA00022989"/>
    </source>
</evidence>
<evidence type="ECO:0000256" key="4">
    <source>
        <dbReference type="ARBA" id="ARBA00023136"/>
    </source>
</evidence>
<feature type="transmembrane region" description="Helical" evidence="5">
    <location>
        <begin position="74"/>
        <end position="94"/>
    </location>
</feature>
<dbReference type="AlphaFoldDB" id="A0A4R8DRF4"/>
<keyword evidence="2 5" id="KW-0812">Transmembrane</keyword>
<reference evidence="7 8" key="1">
    <citation type="submission" date="2019-03" db="EMBL/GenBank/DDBJ databases">
        <title>Genomic Encyclopedia of Type Strains, Phase IV (KMG-IV): sequencing the most valuable type-strain genomes for metagenomic binning, comparative biology and taxonomic classification.</title>
        <authorList>
            <person name="Goeker M."/>
        </authorList>
    </citation>
    <scope>NUCLEOTIDE SEQUENCE [LARGE SCALE GENOMIC DNA]</scope>
    <source>
        <strain evidence="7 8">DSM 100059</strain>
    </source>
</reference>
<evidence type="ECO:0000313" key="7">
    <source>
        <dbReference type="EMBL" id="TDX00388.1"/>
    </source>
</evidence>
<proteinExistence type="predicted"/>
<dbReference type="SMART" id="SM00752">
    <property type="entry name" value="HTTM"/>
    <property type="match status" value="1"/>
</dbReference>
<evidence type="ECO:0000313" key="8">
    <source>
        <dbReference type="Proteomes" id="UP000294498"/>
    </source>
</evidence>
<evidence type="ECO:0000256" key="1">
    <source>
        <dbReference type="ARBA" id="ARBA00004127"/>
    </source>
</evidence>
<dbReference type="InterPro" id="IPR052964">
    <property type="entry name" value="Sporulation_signal_mat"/>
</dbReference>
<organism evidence="7 8">
    <name type="scientific">Dinghuibacter silviterrae</name>
    <dbReference type="NCBI Taxonomy" id="1539049"/>
    <lineage>
        <taxon>Bacteria</taxon>
        <taxon>Pseudomonadati</taxon>
        <taxon>Bacteroidota</taxon>
        <taxon>Chitinophagia</taxon>
        <taxon>Chitinophagales</taxon>
        <taxon>Chitinophagaceae</taxon>
        <taxon>Dinghuibacter</taxon>
    </lineage>
</organism>
<keyword evidence="8" id="KW-1185">Reference proteome</keyword>
<evidence type="ECO:0000256" key="5">
    <source>
        <dbReference type="SAM" id="Phobius"/>
    </source>
</evidence>
<dbReference type="GO" id="GO:0012505">
    <property type="term" value="C:endomembrane system"/>
    <property type="evidence" value="ECO:0007669"/>
    <property type="project" value="UniProtKB-SubCell"/>
</dbReference>
<dbReference type="NCBIfam" id="TIGR04033">
    <property type="entry name" value="export_SdpB"/>
    <property type="match status" value="1"/>
</dbReference>
<comment type="caution">
    <text evidence="7">The sequence shown here is derived from an EMBL/GenBank/DDBJ whole genome shotgun (WGS) entry which is preliminary data.</text>
</comment>
<dbReference type="InterPro" id="IPR023894">
    <property type="entry name" value="Sporulation_SdpB"/>
</dbReference>
<dbReference type="PANTHER" id="PTHR39535">
    <property type="entry name" value="SPORULATION-DELAYING PROTEIN SDPB"/>
    <property type="match status" value="1"/>
</dbReference>
<feature type="transmembrane region" description="Helical" evidence="5">
    <location>
        <begin position="208"/>
        <end position="231"/>
    </location>
</feature>
<comment type="subcellular location">
    <subcellularLocation>
        <location evidence="1">Endomembrane system</location>
        <topology evidence="1">Multi-pass membrane protein</topology>
    </subcellularLocation>
</comment>
<dbReference type="PANTHER" id="PTHR39535:SF2">
    <property type="entry name" value="HTTM DOMAIN-CONTAINING PROTEIN"/>
    <property type="match status" value="1"/>
</dbReference>